<organism evidence="1 2">
    <name type="scientific">Escherichia coli</name>
    <dbReference type="NCBI Taxonomy" id="562"/>
    <lineage>
        <taxon>Bacteria</taxon>
        <taxon>Pseudomonadati</taxon>
        <taxon>Pseudomonadota</taxon>
        <taxon>Gammaproteobacteria</taxon>
        <taxon>Enterobacterales</taxon>
        <taxon>Enterobacteriaceae</taxon>
        <taxon>Escherichia</taxon>
    </lineage>
</organism>
<gene>
    <name evidence="1" type="ORF">NCTC9073_06146</name>
</gene>
<evidence type="ECO:0000313" key="2">
    <source>
        <dbReference type="Proteomes" id="UP000250780"/>
    </source>
</evidence>
<dbReference type="AlphaFoldDB" id="A0A2X1NAP0"/>
<sequence length="54" mass="5763">MTGADENFCGRQSLTLHERLTPWSGAGAENYTLVQDGGHAAANAFGKCRPQPVM</sequence>
<dbReference type="Proteomes" id="UP000250780">
    <property type="component" value="Unassembled WGS sequence"/>
</dbReference>
<reference evidence="1 2" key="1">
    <citation type="submission" date="2018-06" db="EMBL/GenBank/DDBJ databases">
        <authorList>
            <consortium name="Pathogen Informatics"/>
            <person name="Doyle S."/>
        </authorList>
    </citation>
    <scope>NUCLEOTIDE SEQUENCE [LARGE SCALE GENOMIC DNA]</scope>
    <source>
        <strain evidence="1 2">NCTC9073</strain>
    </source>
</reference>
<protein>
    <submittedName>
        <fullName evidence="1">Uncharacterized protein</fullName>
    </submittedName>
</protein>
<evidence type="ECO:0000313" key="1">
    <source>
        <dbReference type="EMBL" id="SPX19993.1"/>
    </source>
</evidence>
<accession>A0A2X1NAP0</accession>
<name>A0A2X1NAP0_ECOLX</name>
<proteinExistence type="predicted"/>
<dbReference type="EMBL" id="UASD01000010">
    <property type="protein sequence ID" value="SPX19993.1"/>
    <property type="molecule type" value="Genomic_DNA"/>
</dbReference>